<dbReference type="AlphaFoldDB" id="A0A351U4Z9"/>
<dbReference type="Proteomes" id="UP000777265">
    <property type="component" value="Unassembled WGS sequence"/>
</dbReference>
<dbReference type="EMBL" id="JAAYEE010000203">
    <property type="protein sequence ID" value="NLW36020.1"/>
    <property type="molecule type" value="Genomic_DNA"/>
</dbReference>
<organism evidence="1 2">
    <name type="scientific">Syntrophorhabdus aromaticivorans</name>
    <dbReference type="NCBI Taxonomy" id="328301"/>
    <lineage>
        <taxon>Bacteria</taxon>
        <taxon>Pseudomonadati</taxon>
        <taxon>Thermodesulfobacteriota</taxon>
        <taxon>Syntrophorhabdia</taxon>
        <taxon>Syntrophorhabdales</taxon>
        <taxon>Syntrophorhabdaceae</taxon>
        <taxon>Syntrophorhabdus</taxon>
    </lineage>
</organism>
<protein>
    <submittedName>
        <fullName evidence="1">Uncharacterized protein</fullName>
    </submittedName>
</protein>
<reference evidence="1" key="2">
    <citation type="submission" date="2020-01" db="EMBL/GenBank/DDBJ databases">
        <authorList>
            <person name="Campanaro S."/>
        </authorList>
    </citation>
    <scope>NUCLEOTIDE SEQUENCE</scope>
    <source>
        <strain evidence="1">AS06rmzACSIP_7</strain>
    </source>
</reference>
<reference evidence="1" key="1">
    <citation type="journal article" date="2020" name="Biotechnol. Biofuels">
        <title>New insights from the biogas microbiome by comprehensive genome-resolved metagenomics of nearly 1600 species originating from multiple anaerobic digesters.</title>
        <authorList>
            <person name="Campanaro S."/>
            <person name="Treu L."/>
            <person name="Rodriguez-R L.M."/>
            <person name="Kovalovszki A."/>
            <person name="Ziels R.M."/>
            <person name="Maus I."/>
            <person name="Zhu X."/>
            <person name="Kougias P.G."/>
            <person name="Basile A."/>
            <person name="Luo G."/>
            <person name="Schluter A."/>
            <person name="Konstantinidis K.T."/>
            <person name="Angelidaki I."/>
        </authorList>
    </citation>
    <scope>NUCLEOTIDE SEQUENCE</scope>
    <source>
        <strain evidence="1">AS06rmzACSIP_7</strain>
    </source>
</reference>
<sequence>MARELILETVVKPDSRTMEERLIEVFGCLPLNDRVIWLDGGAERKKIESDVYPDIMEERLIEVFGCSPLSDRVIRLDGGAERKKAAQLPVVRGKPFARVAGIA</sequence>
<gene>
    <name evidence="1" type="ORF">GXY80_11155</name>
</gene>
<proteinExistence type="predicted"/>
<accession>A0A351U4Z9</accession>
<name>A0A351U4Z9_9BACT</name>
<comment type="caution">
    <text evidence="1">The sequence shown here is derived from an EMBL/GenBank/DDBJ whole genome shotgun (WGS) entry which is preliminary data.</text>
</comment>
<evidence type="ECO:0000313" key="2">
    <source>
        <dbReference type="Proteomes" id="UP000777265"/>
    </source>
</evidence>
<evidence type="ECO:0000313" key="1">
    <source>
        <dbReference type="EMBL" id="NLW36020.1"/>
    </source>
</evidence>